<accession>M0QR67</accession>
<evidence type="ECO:0000313" key="1">
    <source>
        <dbReference type="EMBL" id="GAC69932.1"/>
    </source>
</evidence>
<comment type="caution">
    <text evidence="1">The sequence shown here is derived from an EMBL/GenBank/DDBJ whole genome shotgun (WGS) entry which is preliminary data.</text>
</comment>
<keyword evidence="2" id="KW-1185">Reference proteome</keyword>
<dbReference type="AlphaFoldDB" id="M0QR67"/>
<protein>
    <submittedName>
        <fullName evidence="1">Uncharacterized protein</fullName>
    </submittedName>
</protein>
<dbReference type="Proteomes" id="UP000011666">
    <property type="component" value="Unassembled WGS sequence"/>
</dbReference>
<gene>
    <name evidence="1" type="ORF">GS4_30_00030</name>
</gene>
<name>M0QR67_9ACTN</name>
<reference evidence="1 2" key="1">
    <citation type="submission" date="2013-01" db="EMBL/GenBank/DDBJ databases">
        <title>Whole genome shotgun sequence of Gordonia soli NBRC 108243.</title>
        <authorList>
            <person name="Isaki-Nakamura S."/>
            <person name="Hosoyama A."/>
            <person name="Tsuchikane K."/>
            <person name="Ando Y."/>
            <person name="Baba S."/>
            <person name="Ohji S."/>
            <person name="Hamada M."/>
            <person name="Tamura T."/>
            <person name="Yamazoe A."/>
            <person name="Yamazaki S."/>
            <person name="Fujita N."/>
        </authorList>
    </citation>
    <scope>NUCLEOTIDE SEQUENCE [LARGE SCALE GENOMIC DNA]</scope>
    <source>
        <strain evidence="1 2">NBRC 108243</strain>
    </source>
</reference>
<dbReference type="eggNOG" id="ENOG502ZFK5">
    <property type="taxonomic scope" value="Bacteria"/>
</dbReference>
<organism evidence="1 2">
    <name type="scientific">Gordonia soli NBRC 108243</name>
    <dbReference type="NCBI Taxonomy" id="1223545"/>
    <lineage>
        <taxon>Bacteria</taxon>
        <taxon>Bacillati</taxon>
        <taxon>Actinomycetota</taxon>
        <taxon>Actinomycetes</taxon>
        <taxon>Mycobacteriales</taxon>
        <taxon>Gordoniaceae</taxon>
        <taxon>Gordonia</taxon>
    </lineage>
</organism>
<evidence type="ECO:0000313" key="2">
    <source>
        <dbReference type="Proteomes" id="UP000011666"/>
    </source>
</evidence>
<sequence>MELATVSGMSSLPALSEASRLCESTAQVMQAIAYRDYREPKIADIDEYDRQHGSGAMPDPLLSAHRLTRFYLVGAGDFVYSLGQLLGLQQPMVTSPAVLARSAAEYASRCAYLSSDDDSAEVRISKMFNLFREGFNDLGVNKPDADPQMVKLAEGINAWRSAQSFPKTSLPNYTNLVHQLAPSIGRREYQRLSGVTHANAITLTGAVISAQQDNAQNVDDGWRYALFASHCGIMSAGMVGVLRGVDITPVLSCRAAYEHYEIEYNRYLWDLSVERGFTPDEPRP</sequence>
<dbReference type="EMBL" id="BANX01000030">
    <property type="protein sequence ID" value="GAC69932.1"/>
    <property type="molecule type" value="Genomic_DNA"/>
</dbReference>
<proteinExistence type="predicted"/>